<sequence length="66" mass="7750">MKNRTFKALLDFESEGRIFIKDNLYTAFYRNGKYTLVAENGEFNFSLELMDRVAVAWKSSFVEVVE</sequence>
<dbReference type="Proteomes" id="UP000339309">
    <property type="component" value="Unassembled WGS sequence"/>
</dbReference>
<dbReference type="RefSeq" id="WP_070007732.1">
    <property type="nucleotide sequence ID" value="NZ_CP016213.2"/>
</dbReference>
<evidence type="ECO:0000313" key="1">
    <source>
        <dbReference type="EMBL" id="EAC4553696.1"/>
    </source>
</evidence>
<evidence type="ECO:0000313" key="2">
    <source>
        <dbReference type="Proteomes" id="UP000339309"/>
    </source>
</evidence>
<gene>
    <name evidence="1" type="ORF">ABZ57_14540</name>
</gene>
<protein>
    <submittedName>
        <fullName evidence="1">Uncharacterized protein</fullName>
    </submittedName>
</protein>
<accession>A0A823C6C0</accession>
<dbReference type="EMBL" id="AAAIKW010000015">
    <property type="protein sequence ID" value="EAC4553696.1"/>
    <property type="molecule type" value="Genomic_DNA"/>
</dbReference>
<organism evidence="1 2">
    <name type="scientific">Listeria monocytogenes</name>
    <dbReference type="NCBI Taxonomy" id="1639"/>
    <lineage>
        <taxon>Bacteria</taxon>
        <taxon>Bacillati</taxon>
        <taxon>Bacillota</taxon>
        <taxon>Bacilli</taxon>
        <taxon>Bacillales</taxon>
        <taxon>Listeriaceae</taxon>
        <taxon>Listeria</taxon>
    </lineage>
</organism>
<name>A0A823C6C0_LISMN</name>
<comment type="caution">
    <text evidence="1">The sequence shown here is derived from an EMBL/GenBank/DDBJ whole genome shotgun (WGS) entry which is preliminary data.</text>
</comment>
<dbReference type="AlphaFoldDB" id="A0A823C6C0"/>
<proteinExistence type="predicted"/>
<reference evidence="1 2" key="1">
    <citation type="submission" date="2018-06" db="EMBL/GenBank/DDBJ databases">
        <authorList>
            <consortium name="PulseNet: The National Subtyping Network for Foodborne Disease Surveillance"/>
            <person name="Tarr C.L."/>
            <person name="Trees E."/>
            <person name="Katz L.S."/>
            <person name="Carleton-Romer H.A."/>
            <person name="Stroika S."/>
            <person name="Kucerova Z."/>
            <person name="Roache K.F."/>
            <person name="Sabol A.L."/>
            <person name="Besser J."/>
            <person name="Gerner-Smidt P."/>
        </authorList>
    </citation>
    <scope>NUCLEOTIDE SEQUENCE [LARGE SCALE GENOMIC DNA]</scope>
    <source>
        <strain evidence="1 2">2015L-6227</strain>
    </source>
</reference>